<dbReference type="EMBL" id="JBHRYB010000015">
    <property type="protein sequence ID" value="MFC3681400.1"/>
    <property type="molecule type" value="Genomic_DNA"/>
</dbReference>
<protein>
    <submittedName>
        <fullName evidence="1">Uncharacterized protein</fullName>
    </submittedName>
</protein>
<comment type="caution">
    <text evidence="1">The sequence shown here is derived from an EMBL/GenBank/DDBJ whole genome shotgun (WGS) entry which is preliminary data.</text>
</comment>
<reference evidence="2" key="1">
    <citation type="journal article" date="2019" name="Int. J. Syst. Evol. Microbiol.">
        <title>The Global Catalogue of Microorganisms (GCM) 10K type strain sequencing project: providing services to taxonomists for standard genome sequencing and annotation.</title>
        <authorList>
            <consortium name="The Broad Institute Genomics Platform"/>
            <consortium name="The Broad Institute Genome Sequencing Center for Infectious Disease"/>
            <person name="Wu L."/>
            <person name="Ma J."/>
        </authorList>
    </citation>
    <scope>NUCLEOTIDE SEQUENCE [LARGE SCALE GENOMIC DNA]</scope>
    <source>
        <strain evidence="2">KCTC 42424</strain>
    </source>
</reference>
<keyword evidence="2" id="KW-1185">Reference proteome</keyword>
<dbReference type="RefSeq" id="WP_376867786.1">
    <property type="nucleotide sequence ID" value="NZ_JBHRYB010000015.1"/>
</dbReference>
<dbReference type="Proteomes" id="UP001595722">
    <property type="component" value="Unassembled WGS sequence"/>
</dbReference>
<accession>A0ABV7VVR0</accession>
<gene>
    <name evidence="1" type="ORF">ACFOMG_14945</name>
</gene>
<evidence type="ECO:0000313" key="2">
    <source>
        <dbReference type="Proteomes" id="UP001595722"/>
    </source>
</evidence>
<sequence>MMNKLSFDLRTQSTTAGVGTCQTSEFHHVNTTAGCGKPLATIDKTRDRHLPIVSLMRSAFLSQSPQGTENTSFYKVTPLCLIK</sequence>
<proteinExistence type="predicted"/>
<evidence type="ECO:0000313" key="1">
    <source>
        <dbReference type="EMBL" id="MFC3681400.1"/>
    </source>
</evidence>
<name>A0ABV7VVR0_9GAMM</name>
<organism evidence="1 2">
    <name type="scientific">Bacterioplanoides pacificum</name>
    <dbReference type="NCBI Taxonomy" id="1171596"/>
    <lineage>
        <taxon>Bacteria</taxon>
        <taxon>Pseudomonadati</taxon>
        <taxon>Pseudomonadota</taxon>
        <taxon>Gammaproteobacteria</taxon>
        <taxon>Oceanospirillales</taxon>
        <taxon>Oceanospirillaceae</taxon>
        <taxon>Bacterioplanoides</taxon>
    </lineage>
</organism>